<keyword evidence="1" id="KW-0732">Signal</keyword>
<gene>
    <name evidence="2" type="ORF">IAG44_13835</name>
</gene>
<dbReference type="Proteomes" id="UP000516052">
    <property type="component" value="Chromosome"/>
</dbReference>
<protein>
    <submittedName>
        <fullName evidence="2">Uncharacterized protein</fullName>
    </submittedName>
</protein>
<dbReference type="EMBL" id="CP060828">
    <property type="protein sequence ID" value="QNP70420.1"/>
    <property type="molecule type" value="Genomic_DNA"/>
</dbReference>
<feature type="chain" id="PRO_5028884117" evidence="1">
    <location>
        <begin position="30"/>
        <end position="195"/>
    </location>
</feature>
<accession>A0A7H0ICA4</accession>
<feature type="signal peptide" evidence="1">
    <location>
        <begin position="1"/>
        <end position="29"/>
    </location>
</feature>
<evidence type="ECO:0000313" key="3">
    <source>
        <dbReference type="Proteomes" id="UP000516052"/>
    </source>
</evidence>
<dbReference type="AlphaFoldDB" id="A0A7H0ICA4"/>
<reference evidence="2 3" key="1">
    <citation type="submission" date="2020-08" db="EMBL/GenBank/DDBJ databases">
        <title>A novel species.</title>
        <authorList>
            <person name="Gao J."/>
        </authorList>
    </citation>
    <scope>NUCLEOTIDE SEQUENCE [LARGE SCALE GENOMIC DNA]</scope>
    <source>
        <strain evidence="2 3">CRXT-G-22</strain>
    </source>
</reference>
<name>A0A7H0ICA4_9ACTN</name>
<keyword evidence="3" id="KW-1185">Reference proteome</keyword>
<proteinExistence type="predicted"/>
<evidence type="ECO:0000313" key="2">
    <source>
        <dbReference type="EMBL" id="QNP70420.1"/>
    </source>
</evidence>
<dbReference type="RefSeq" id="WP_187747432.1">
    <property type="nucleotide sequence ID" value="NZ_CP060828.1"/>
</dbReference>
<organism evidence="2 3">
    <name type="scientific">Streptomyces roseirectus</name>
    <dbReference type="NCBI Taxonomy" id="2768066"/>
    <lineage>
        <taxon>Bacteria</taxon>
        <taxon>Bacillati</taxon>
        <taxon>Actinomycetota</taxon>
        <taxon>Actinomycetes</taxon>
        <taxon>Kitasatosporales</taxon>
        <taxon>Streptomycetaceae</taxon>
        <taxon>Streptomyces</taxon>
    </lineage>
</organism>
<sequence>MTRKLLSAAGVTGLLAATAVLGPVTAANAAPLVCEPGYKSAKWTNVSQKWVITHAKQISIASGSTGTHSKTATYRTTVSSGREVTAGVNYSANWVISSLDANVSGTLTRAGEKTKETSETITFNFNQPGTYAIFSGVKKVTGYYSAKTCNSRGTGWVNAGYGKGQSWSVEAEGAVKCSERPAAGSAKRAAKDGYC</sequence>
<dbReference type="KEGG" id="sroi:IAG44_13835"/>
<evidence type="ECO:0000256" key="1">
    <source>
        <dbReference type="SAM" id="SignalP"/>
    </source>
</evidence>